<evidence type="ECO:0000313" key="1">
    <source>
        <dbReference type="EMBL" id="CUH39546.1"/>
    </source>
</evidence>
<dbReference type="Pfam" id="PF13563">
    <property type="entry name" value="2_5_RNA_ligase2"/>
    <property type="match status" value="1"/>
</dbReference>
<dbReference type="OrthoDB" id="793003at2"/>
<dbReference type="AlphaFoldDB" id="A0A0M7BE24"/>
<evidence type="ECO:0008006" key="3">
    <source>
        <dbReference type="Google" id="ProtNLM"/>
    </source>
</evidence>
<name>A0A0M7BE24_9RHOB</name>
<sequence length="177" mass="19393">MTDPLIVTLEADALSQARFDAARERWFPAARNFVPAHVTLFHQLPGDRVGAVAERLAHVTAATPAPPFRVVSVMPLGRGAAYRLEMPALGPLRSRISDGFEIVPQDRGAQRPHVTVQNKVSPEEAKATMRTLQAGFVPWDGHGTALRLWWYRGGPWEAAGRHAFAERETPTAAAATR</sequence>
<accession>A0A0M7BE24</accession>
<dbReference type="EMBL" id="CYPR01000157">
    <property type="protein sequence ID" value="CUH39546.1"/>
    <property type="molecule type" value="Genomic_DNA"/>
</dbReference>
<proteinExistence type="predicted"/>
<dbReference type="RefSeq" id="WP_055663714.1">
    <property type="nucleotide sequence ID" value="NZ_CYPR01000157.1"/>
</dbReference>
<protein>
    <recommendedName>
        <fullName evidence="3">2'-5' RNA ligase family protein</fullName>
    </recommendedName>
</protein>
<dbReference type="SUPFAM" id="SSF55144">
    <property type="entry name" value="LigT-like"/>
    <property type="match status" value="1"/>
</dbReference>
<evidence type="ECO:0000313" key="2">
    <source>
        <dbReference type="Proteomes" id="UP000049455"/>
    </source>
</evidence>
<keyword evidence="2" id="KW-1185">Reference proteome</keyword>
<dbReference type="Proteomes" id="UP000049455">
    <property type="component" value="Unassembled WGS sequence"/>
</dbReference>
<dbReference type="InterPro" id="IPR009097">
    <property type="entry name" value="Cyclic_Pdiesterase"/>
</dbReference>
<reference evidence="1 2" key="1">
    <citation type="submission" date="2015-09" db="EMBL/GenBank/DDBJ databases">
        <authorList>
            <person name="Jackson K.R."/>
            <person name="Lunt B.L."/>
            <person name="Fisher J.N.B."/>
            <person name="Gardner A.V."/>
            <person name="Bailey M.E."/>
            <person name="Deus L.M."/>
            <person name="Earl A.S."/>
            <person name="Gibby P.D."/>
            <person name="Hartmann K.A."/>
            <person name="Liu J.E."/>
            <person name="Manci A.M."/>
            <person name="Nielsen D.A."/>
            <person name="Solomon M.B."/>
            <person name="Breakwell D.P."/>
            <person name="Burnett S.H."/>
            <person name="Grose J.H."/>
        </authorList>
    </citation>
    <scope>NUCLEOTIDE SEQUENCE [LARGE SCALE GENOMIC DNA]</scope>
    <source>
        <strain evidence="1 2">CECT 7799</strain>
    </source>
</reference>
<organism evidence="1 2">
    <name type="scientific">Jannaschia seosinensis</name>
    <dbReference type="NCBI Taxonomy" id="313367"/>
    <lineage>
        <taxon>Bacteria</taxon>
        <taxon>Pseudomonadati</taxon>
        <taxon>Pseudomonadota</taxon>
        <taxon>Alphaproteobacteria</taxon>
        <taxon>Rhodobacterales</taxon>
        <taxon>Roseobacteraceae</taxon>
        <taxon>Jannaschia</taxon>
    </lineage>
</organism>
<gene>
    <name evidence="1" type="ORF">JSE7799_02273</name>
</gene>
<dbReference type="STRING" id="313367.JSE7799_02273"/>
<dbReference type="Gene3D" id="3.90.1140.10">
    <property type="entry name" value="Cyclic phosphodiesterase"/>
    <property type="match status" value="1"/>
</dbReference>